<dbReference type="GO" id="GO:0016747">
    <property type="term" value="F:acyltransferase activity, transferring groups other than amino-acyl groups"/>
    <property type="evidence" value="ECO:0007669"/>
    <property type="project" value="InterPro"/>
</dbReference>
<dbReference type="Pfam" id="PF00583">
    <property type="entry name" value="Acetyltransf_1"/>
    <property type="match status" value="1"/>
</dbReference>
<proteinExistence type="predicted"/>
<dbReference type="SUPFAM" id="SSF55729">
    <property type="entry name" value="Acyl-CoA N-acyltransferases (Nat)"/>
    <property type="match status" value="1"/>
</dbReference>
<dbReference type="InterPro" id="IPR050832">
    <property type="entry name" value="Bact_Acetyltransf"/>
</dbReference>
<dbReference type="Gene3D" id="3.40.630.30">
    <property type="match status" value="1"/>
</dbReference>
<feature type="domain" description="N-acetyltransferase" evidence="3">
    <location>
        <begin position="1"/>
        <end position="154"/>
    </location>
</feature>
<accession>A0A0F9WGF9</accession>
<evidence type="ECO:0000256" key="2">
    <source>
        <dbReference type="ARBA" id="ARBA00023315"/>
    </source>
</evidence>
<sequence>MQIKPAHPDDAARLAEMWYQGWHQAHASVVPTALTTLRTPEEFTMRMRVHLKHTKVAWVDGQIAGFFMVDHDEIYQFYISATFQGSGLAQQMMEATEAELGHGLKWLACTVGNTRAARFYEACGWVQAGTIPYEVETGEGPLQIDVWRYEKRLGPVNQAETMIAADPIISQNVM</sequence>
<evidence type="ECO:0000259" key="3">
    <source>
        <dbReference type="PROSITE" id="PS51186"/>
    </source>
</evidence>
<organism evidence="4">
    <name type="scientific">marine sediment metagenome</name>
    <dbReference type="NCBI Taxonomy" id="412755"/>
    <lineage>
        <taxon>unclassified sequences</taxon>
        <taxon>metagenomes</taxon>
        <taxon>ecological metagenomes</taxon>
    </lineage>
</organism>
<gene>
    <name evidence="4" type="ORF">LCGC14_0283350</name>
</gene>
<evidence type="ECO:0000313" key="4">
    <source>
        <dbReference type="EMBL" id="KKN84966.1"/>
    </source>
</evidence>
<dbReference type="EMBL" id="LAZR01000164">
    <property type="protein sequence ID" value="KKN84966.1"/>
    <property type="molecule type" value="Genomic_DNA"/>
</dbReference>
<evidence type="ECO:0000256" key="1">
    <source>
        <dbReference type="ARBA" id="ARBA00022679"/>
    </source>
</evidence>
<keyword evidence="2" id="KW-0012">Acyltransferase</keyword>
<dbReference type="CDD" id="cd04301">
    <property type="entry name" value="NAT_SF"/>
    <property type="match status" value="1"/>
</dbReference>
<protein>
    <recommendedName>
        <fullName evidence="3">N-acetyltransferase domain-containing protein</fullName>
    </recommendedName>
</protein>
<dbReference type="InterPro" id="IPR016181">
    <property type="entry name" value="Acyl_CoA_acyltransferase"/>
</dbReference>
<comment type="caution">
    <text evidence="4">The sequence shown here is derived from an EMBL/GenBank/DDBJ whole genome shotgun (WGS) entry which is preliminary data.</text>
</comment>
<reference evidence="4" key="1">
    <citation type="journal article" date="2015" name="Nature">
        <title>Complex archaea that bridge the gap between prokaryotes and eukaryotes.</title>
        <authorList>
            <person name="Spang A."/>
            <person name="Saw J.H."/>
            <person name="Jorgensen S.L."/>
            <person name="Zaremba-Niedzwiedzka K."/>
            <person name="Martijn J."/>
            <person name="Lind A.E."/>
            <person name="van Eijk R."/>
            <person name="Schleper C."/>
            <person name="Guy L."/>
            <person name="Ettema T.J."/>
        </authorList>
    </citation>
    <scope>NUCLEOTIDE SEQUENCE</scope>
</reference>
<dbReference type="AlphaFoldDB" id="A0A0F9WGF9"/>
<dbReference type="PANTHER" id="PTHR43877">
    <property type="entry name" value="AMINOALKYLPHOSPHONATE N-ACETYLTRANSFERASE-RELATED-RELATED"/>
    <property type="match status" value="1"/>
</dbReference>
<name>A0A0F9WGF9_9ZZZZ</name>
<dbReference type="PANTHER" id="PTHR43877:SF2">
    <property type="entry name" value="AMINOALKYLPHOSPHONATE N-ACETYLTRANSFERASE-RELATED"/>
    <property type="match status" value="1"/>
</dbReference>
<keyword evidence="1" id="KW-0808">Transferase</keyword>
<dbReference type="InterPro" id="IPR000182">
    <property type="entry name" value="GNAT_dom"/>
</dbReference>
<dbReference type="PROSITE" id="PS51186">
    <property type="entry name" value="GNAT"/>
    <property type="match status" value="1"/>
</dbReference>